<protein>
    <submittedName>
        <fullName evidence="2">ABC-2 family transporter protein</fullName>
    </submittedName>
</protein>
<organism evidence="2 3">
    <name type="scientific">Candidatus Faecivivens stercoravium</name>
    <dbReference type="NCBI Taxonomy" id="2840803"/>
    <lineage>
        <taxon>Bacteria</taxon>
        <taxon>Bacillati</taxon>
        <taxon>Bacillota</taxon>
        <taxon>Clostridia</taxon>
        <taxon>Eubacteriales</taxon>
        <taxon>Oscillospiraceae</taxon>
        <taxon>Oscillospiraceae incertae sedis</taxon>
        <taxon>Candidatus Faecivivens</taxon>
    </lineage>
</organism>
<proteinExistence type="predicted"/>
<keyword evidence="1" id="KW-1133">Transmembrane helix</keyword>
<evidence type="ECO:0000313" key="2">
    <source>
        <dbReference type="EMBL" id="HIR61227.1"/>
    </source>
</evidence>
<keyword evidence="1" id="KW-0472">Membrane</keyword>
<accession>A0A9D1DYC6</accession>
<sequence length="261" mass="29884">MNGVKLYFHYLSLHLRERMEYKKSLLLQLFGQFLVSFSLFLSIYFLFRRFHSVAGFSFSQVLLSFSVVMMAFSLSEVFFRGFDLFPQMLGNGEFDRILVRPRNTVFLVICSKFQLDRLSRVLQGVITLVYAIPRCGVDWTPEKAGVLALMILCGTVVFGCLFVCGAAVAFFTIEGLEFINIFTDGAREFGAYPMAVYGKAILLFTTFVIPIACFQYWPMLWLMGRSENLLYALCPLLSLLFILPSFLLWKLGMRKYQSTGS</sequence>
<dbReference type="EMBL" id="DVHA01000210">
    <property type="protein sequence ID" value="HIR61227.1"/>
    <property type="molecule type" value="Genomic_DNA"/>
</dbReference>
<feature type="transmembrane region" description="Helical" evidence="1">
    <location>
        <begin position="194"/>
        <end position="217"/>
    </location>
</feature>
<feature type="transmembrane region" description="Helical" evidence="1">
    <location>
        <begin position="229"/>
        <end position="249"/>
    </location>
</feature>
<dbReference type="InterPro" id="IPR010390">
    <property type="entry name" value="ABC-2_transporter-like"/>
</dbReference>
<feature type="transmembrane region" description="Helical" evidence="1">
    <location>
        <begin position="146"/>
        <end position="173"/>
    </location>
</feature>
<dbReference type="Proteomes" id="UP000824241">
    <property type="component" value="Unassembled WGS sequence"/>
</dbReference>
<feature type="transmembrane region" description="Helical" evidence="1">
    <location>
        <begin position="25"/>
        <end position="47"/>
    </location>
</feature>
<keyword evidence="1" id="KW-0812">Transmembrane</keyword>
<name>A0A9D1DYC6_9FIRM</name>
<dbReference type="PANTHER" id="PTHR36833:SF1">
    <property type="entry name" value="INTEGRAL MEMBRANE TRANSPORT PROTEIN"/>
    <property type="match status" value="1"/>
</dbReference>
<dbReference type="PANTHER" id="PTHR36833">
    <property type="entry name" value="SLR0610 PROTEIN-RELATED"/>
    <property type="match status" value="1"/>
</dbReference>
<evidence type="ECO:0000313" key="3">
    <source>
        <dbReference type="Proteomes" id="UP000824241"/>
    </source>
</evidence>
<dbReference type="AlphaFoldDB" id="A0A9D1DYC6"/>
<reference evidence="2" key="1">
    <citation type="submission" date="2020-10" db="EMBL/GenBank/DDBJ databases">
        <authorList>
            <person name="Gilroy R."/>
        </authorList>
    </citation>
    <scope>NUCLEOTIDE SEQUENCE</scope>
    <source>
        <strain evidence="2">CHK189-12415</strain>
    </source>
</reference>
<comment type="caution">
    <text evidence="2">The sequence shown here is derived from an EMBL/GenBank/DDBJ whole genome shotgun (WGS) entry which is preliminary data.</text>
</comment>
<reference evidence="2" key="2">
    <citation type="journal article" date="2021" name="PeerJ">
        <title>Extensive microbial diversity within the chicken gut microbiome revealed by metagenomics and culture.</title>
        <authorList>
            <person name="Gilroy R."/>
            <person name="Ravi A."/>
            <person name="Getino M."/>
            <person name="Pursley I."/>
            <person name="Horton D.L."/>
            <person name="Alikhan N.F."/>
            <person name="Baker D."/>
            <person name="Gharbi K."/>
            <person name="Hall N."/>
            <person name="Watson M."/>
            <person name="Adriaenssens E.M."/>
            <person name="Foster-Nyarko E."/>
            <person name="Jarju S."/>
            <person name="Secka A."/>
            <person name="Antonio M."/>
            <person name="Oren A."/>
            <person name="Chaudhuri R.R."/>
            <person name="La Ragione R."/>
            <person name="Hildebrand F."/>
            <person name="Pallen M.J."/>
        </authorList>
    </citation>
    <scope>NUCLEOTIDE SEQUENCE</scope>
    <source>
        <strain evidence="2">CHK189-12415</strain>
    </source>
</reference>
<feature type="transmembrane region" description="Helical" evidence="1">
    <location>
        <begin position="53"/>
        <end position="79"/>
    </location>
</feature>
<evidence type="ECO:0000256" key="1">
    <source>
        <dbReference type="SAM" id="Phobius"/>
    </source>
</evidence>
<gene>
    <name evidence="2" type="ORF">IAB37_06625</name>
</gene>
<dbReference type="Pfam" id="PF06182">
    <property type="entry name" value="ABC2_membrane_6"/>
    <property type="match status" value="1"/>
</dbReference>